<organism evidence="2 3">
    <name type="scientific">Paraburkholderia caffeinitolerans</name>
    <dbReference type="NCBI Taxonomy" id="1723730"/>
    <lineage>
        <taxon>Bacteria</taxon>
        <taxon>Pseudomonadati</taxon>
        <taxon>Pseudomonadota</taxon>
        <taxon>Betaproteobacteria</taxon>
        <taxon>Burkholderiales</taxon>
        <taxon>Burkholderiaceae</taxon>
        <taxon>Paraburkholderia</taxon>
    </lineage>
</organism>
<dbReference type="AlphaFoldDB" id="A0A6J5FJ16"/>
<dbReference type="GO" id="GO:0005886">
    <property type="term" value="C:plasma membrane"/>
    <property type="evidence" value="ECO:0007669"/>
    <property type="project" value="TreeGrafter"/>
</dbReference>
<dbReference type="Gene3D" id="3.40.50.620">
    <property type="entry name" value="HUPs"/>
    <property type="match status" value="1"/>
</dbReference>
<dbReference type="GO" id="GO:0043164">
    <property type="term" value="P:Gram-negative-bacterium-type cell wall biogenesis"/>
    <property type="evidence" value="ECO:0007669"/>
    <property type="project" value="TreeGrafter"/>
</dbReference>
<dbReference type="Proteomes" id="UP000494119">
    <property type="component" value="Unassembled WGS sequence"/>
</dbReference>
<sequence>MLWRGARRPIAVIAVILFWLLGSGWLAKPLVDLAQPPNYRTPYVPATTPASAFGARTAIVMLGGGTNERADGTLVPKPDVYARIAMAAALQARCLAAGGVCKVIVSGGNPQHHAASEADTYAPLLLRAGIAKSDLVLENRSLTTWENARNVAPIVHAQRADTLFVVTSAYHMPRAMLDFHRFQMNPVPAVSDVRHVRTGMWPRRANLRDTETALHELIGIAQFHVYRMLGWF</sequence>
<dbReference type="GO" id="GO:0000270">
    <property type="term" value="P:peptidoglycan metabolic process"/>
    <property type="evidence" value="ECO:0007669"/>
    <property type="project" value="TreeGrafter"/>
</dbReference>
<evidence type="ECO:0000259" key="1">
    <source>
        <dbReference type="Pfam" id="PF02698"/>
    </source>
</evidence>
<evidence type="ECO:0000313" key="3">
    <source>
        <dbReference type="Proteomes" id="UP000494119"/>
    </source>
</evidence>
<evidence type="ECO:0000313" key="2">
    <source>
        <dbReference type="EMBL" id="CAB3779030.1"/>
    </source>
</evidence>
<proteinExistence type="predicted"/>
<dbReference type="EMBL" id="CADIKL010000003">
    <property type="protein sequence ID" value="CAB3779030.1"/>
    <property type="molecule type" value="Genomic_DNA"/>
</dbReference>
<dbReference type="RefSeq" id="WP_129562244.1">
    <property type="nucleotide sequence ID" value="NZ_CADIKL010000003.1"/>
</dbReference>
<feature type="domain" description="DUF218" evidence="1">
    <location>
        <begin position="58"/>
        <end position="219"/>
    </location>
</feature>
<dbReference type="PANTHER" id="PTHR30336:SF4">
    <property type="entry name" value="ENVELOPE BIOGENESIS FACTOR ELYC"/>
    <property type="match status" value="1"/>
</dbReference>
<gene>
    <name evidence="2" type="ORF">LMG28688_00686</name>
</gene>
<reference evidence="2 3" key="1">
    <citation type="submission" date="2020-04" db="EMBL/GenBank/DDBJ databases">
        <authorList>
            <person name="De Canck E."/>
        </authorList>
    </citation>
    <scope>NUCLEOTIDE SEQUENCE [LARGE SCALE GENOMIC DNA]</scope>
    <source>
        <strain evidence="2 3">LMG 28688</strain>
    </source>
</reference>
<dbReference type="Pfam" id="PF02698">
    <property type="entry name" value="DUF218"/>
    <property type="match status" value="1"/>
</dbReference>
<dbReference type="PANTHER" id="PTHR30336">
    <property type="entry name" value="INNER MEMBRANE PROTEIN, PROBABLE PERMEASE"/>
    <property type="match status" value="1"/>
</dbReference>
<dbReference type="InterPro" id="IPR003848">
    <property type="entry name" value="DUF218"/>
</dbReference>
<keyword evidence="3" id="KW-1185">Reference proteome</keyword>
<name>A0A6J5FJ16_9BURK</name>
<accession>A0A6J5FJ16</accession>
<dbReference type="InterPro" id="IPR051599">
    <property type="entry name" value="Cell_Envelope_Assoc"/>
</dbReference>
<protein>
    <recommendedName>
        <fullName evidence="1">DUF218 domain-containing protein</fullName>
    </recommendedName>
</protein>
<dbReference type="CDD" id="cd06259">
    <property type="entry name" value="YdcF-like"/>
    <property type="match status" value="1"/>
</dbReference>
<dbReference type="InterPro" id="IPR014729">
    <property type="entry name" value="Rossmann-like_a/b/a_fold"/>
</dbReference>